<dbReference type="AlphaFoldDB" id="A0A8W7IUG5"/>
<organism evidence="3 4">
    <name type="scientific">Aedes aegypti</name>
    <name type="common">Yellowfever mosquito</name>
    <name type="synonym">Culex aegypti</name>
    <dbReference type="NCBI Taxonomy" id="7159"/>
    <lineage>
        <taxon>Eukaryota</taxon>
        <taxon>Metazoa</taxon>
        <taxon>Ecdysozoa</taxon>
        <taxon>Arthropoda</taxon>
        <taxon>Hexapoda</taxon>
        <taxon>Insecta</taxon>
        <taxon>Pterygota</taxon>
        <taxon>Neoptera</taxon>
        <taxon>Endopterygota</taxon>
        <taxon>Diptera</taxon>
        <taxon>Nematocera</taxon>
        <taxon>Culicoidea</taxon>
        <taxon>Culicidae</taxon>
        <taxon>Culicinae</taxon>
        <taxon>Aedini</taxon>
        <taxon>Aedes</taxon>
        <taxon>Stegomyia</taxon>
    </lineage>
</organism>
<keyword evidence="4" id="KW-1185">Reference proteome</keyword>
<accession>A0A8W7IUG5</accession>
<dbReference type="Proteomes" id="UP000008820">
    <property type="component" value="Chromosome 3"/>
</dbReference>
<evidence type="ECO:0000256" key="1">
    <source>
        <dbReference type="ARBA" id="ARBA00005707"/>
    </source>
</evidence>
<evidence type="ECO:0000313" key="4">
    <source>
        <dbReference type="Proteomes" id="UP000008820"/>
    </source>
</evidence>
<feature type="compositionally biased region" description="Basic residues" evidence="2">
    <location>
        <begin position="1"/>
        <end position="13"/>
    </location>
</feature>
<evidence type="ECO:0000313" key="3">
    <source>
        <dbReference type="EnsemblMetazoa" id="AAEL022452-PA"/>
    </source>
</evidence>
<reference evidence="3 4" key="1">
    <citation type="submission" date="2017-06" db="EMBL/GenBank/DDBJ databases">
        <title>Aedes aegypti genome working group (AGWG) sequencing and assembly.</title>
        <authorList>
            <consortium name="Aedes aegypti Genome Working Group (AGWG)"/>
            <person name="Matthews B.J."/>
        </authorList>
    </citation>
    <scope>NUCLEOTIDE SEQUENCE [LARGE SCALE GENOMIC DNA]</scope>
    <source>
        <strain evidence="3 4">LVP_AGWG</strain>
    </source>
</reference>
<dbReference type="PANTHER" id="PTHR13602:SF2">
    <property type="entry name" value="UPF0488 PROTEIN C8ORF33"/>
    <property type="match status" value="1"/>
</dbReference>
<feature type="compositionally biased region" description="Low complexity" evidence="2">
    <location>
        <begin position="30"/>
        <end position="45"/>
    </location>
</feature>
<name>A0A8W7IUG5_AEDAE</name>
<proteinExistence type="inferred from homology"/>
<sequence>MPPPKARLHKTTGKLKTIPKVPQSVVNQTPSSSSPGTPQSVSSPPEVDRQFELELYWCIQQLENSLNAPHMRENKKKTDDTLKLINTLKSANQPLIKKRQIMRSTFGDYRTKMAEEEKTMALNPESVRFDAPKKKAKYHFVKKAAIFSEDNKEFRFNFANIQLDDGEAQPEENQPSEPVLPRKELKVRVIPPSDNSFRFNFNVED</sequence>
<dbReference type="EnsemblMetazoa" id="AAEL022452-RA">
    <property type="protein sequence ID" value="AAEL022452-PA"/>
    <property type="gene ID" value="AAEL022452"/>
</dbReference>
<dbReference type="EnsemblMetazoa" id="AAEL022452-RB">
    <property type="protein sequence ID" value="AAEL022452-PB"/>
    <property type="gene ID" value="AAEL022452"/>
</dbReference>
<dbReference type="InterPro" id="IPR029274">
    <property type="entry name" value="DUF4615"/>
</dbReference>
<protein>
    <submittedName>
        <fullName evidence="3">Uncharacterized protein</fullName>
    </submittedName>
</protein>
<dbReference type="Pfam" id="PF15393">
    <property type="entry name" value="DUF4615"/>
    <property type="match status" value="1"/>
</dbReference>
<evidence type="ECO:0000256" key="2">
    <source>
        <dbReference type="SAM" id="MobiDB-lite"/>
    </source>
</evidence>
<comment type="similarity">
    <text evidence="1">Belongs to the UPF0488 family.</text>
</comment>
<dbReference type="OMA" id="WCVQQLQ"/>
<dbReference type="OrthoDB" id="20277at2759"/>
<dbReference type="PANTHER" id="PTHR13602">
    <property type="entry name" value="UPF0488 PROTEIN C8ORF33"/>
    <property type="match status" value="1"/>
</dbReference>
<feature type="region of interest" description="Disordered" evidence="2">
    <location>
        <begin position="1"/>
        <end position="46"/>
    </location>
</feature>
<reference evidence="3" key="2">
    <citation type="submission" date="2022-10" db="UniProtKB">
        <authorList>
            <consortium name="EnsemblMetazoa"/>
        </authorList>
    </citation>
    <scope>IDENTIFICATION</scope>
    <source>
        <strain evidence="3">LVP_AGWG</strain>
    </source>
</reference>
<gene>
    <name evidence="3" type="primary">5572991</name>
</gene>